<dbReference type="AlphaFoldDB" id="A0A2T7NHS8"/>
<reference evidence="2 3" key="1">
    <citation type="submission" date="2018-04" db="EMBL/GenBank/DDBJ databases">
        <title>The genome of golden apple snail Pomacea canaliculata provides insight into stress tolerance and invasive adaptation.</title>
        <authorList>
            <person name="Liu C."/>
            <person name="Liu B."/>
            <person name="Ren Y."/>
            <person name="Zhang Y."/>
            <person name="Wang H."/>
            <person name="Li S."/>
            <person name="Jiang F."/>
            <person name="Yin L."/>
            <person name="Zhang G."/>
            <person name="Qian W."/>
            <person name="Fan W."/>
        </authorList>
    </citation>
    <scope>NUCLEOTIDE SEQUENCE [LARGE SCALE GENOMIC DNA]</scope>
    <source>
        <strain evidence="2">SZHN2017</strain>
        <tissue evidence="2">Muscle</tissue>
    </source>
</reference>
<accession>A0A2T7NHS8</accession>
<evidence type="ECO:0000313" key="2">
    <source>
        <dbReference type="EMBL" id="PVD20724.1"/>
    </source>
</evidence>
<feature type="compositionally biased region" description="Basic and acidic residues" evidence="1">
    <location>
        <begin position="52"/>
        <end position="64"/>
    </location>
</feature>
<protein>
    <submittedName>
        <fullName evidence="2">Uncharacterized protein</fullName>
    </submittedName>
</protein>
<comment type="caution">
    <text evidence="2">The sequence shown here is derived from an EMBL/GenBank/DDBJ whole genome shotgun (WGS) entry which is preliminary data.</text>
</comment>
<gene>
    <name evidence="2" type="ORF">C0Q70_18884</name>
</gene>
<name>A0A2T7NHS8_POMCA</name>
<evidence type="ECO:0000313" key="3">
    <source>
        <dbReference type="Proteomes" id="UP000245119"/>
    </source>
</evidence>
<dbReference type="Proteomes" id="UP000245119">
    <property type="component" value="Linkage Group LG12"/>
</dbReference>
<dbReference type="EMBL" id="PZQS01000012">
    <property type="protein sequence ID" value="PVD20724.1"/>
    <property type="molecule type" value="Genomic_DNA"/>
</dbReference>
<sequence>MRFLNRNCVTWTTTEGLGDASWDFEQELDIGKKKRHILFKETTPPSTPPQKKHPDITTEKAATDDSRTKILKKHLERHSKHFRVNLASRTFLHATARARAVAGELDVGRGAWTHSLPLGTQLMASQVKSANLELEGIACCCCSVVCTVTLPTPPRARTTDS</sequence>
<feature type="region of interest" description="Disordered" evidence="1">
    <location>
        <begin position="40"/>
        <end position="64"/>
    </location>
</feature>
<keyword evidence="3" id="KW-1185">Reference proteome</keyword>
<evidence type="ECO:0000256" key="1">
    <source>
        <dbReference type="SAM" id="MobiDB-lite"/>
    </source>
</evidence>
<proteinExistence type="predicted"/>
<organism evidence="2 3">
    <name type="scientific">Pomacea canaliculata</name>
    <name type="common">Golden apple snail</name>
    <dbReference type="NCBI Taxonomy" id="400727"/>
    <lineage>
        <taxon>Eukaryota</taxon>
        <taxon>Metazoa</taxon>
        <taxon>Spiralia</taxon>
        <taxon>Lophotrochozoa</taxon>
        <taxon>Mollusca</taxon>
        <taxon>Gastropoda</taxon>
        <taxon>Caenogastropoda</taxon>
        <taxon>Architaenioglossa</taxon>
        <taxon>Ampullarioidea</taxon>
        <taxon>Ampullariidae</taxon>
        <taxon>Pomacea</taxon>
    </lineage>
</organism>